<feature type="non-terminal residue" evidence="2">
    <location>
        <position position="1"/>
    </location>
</feature>
<evidence type="ECO:0000313" key="3">
    <source>
        <dbReference type="Proteomes" id="UP000673691"/>
    </source>
</evidence>
<feature type="region of interest" description="Disordered" evidence="1">
    <location>
        <begin position="1"/>
        <end position="68"/>
    </location>
</feature>
<sequence length="249" mass="27513">LAAAARLPPESVAFHSRRSREASPRVRRVPLPPKPRALNPPLRVERNDPMPPSPPTSGNQGDPASLPALEDNLGLVTDQQQAICELQEAIALQARQVAATRRLVREGVNEDANAMYNTACAGLRALESDLVRAKDLEKYVRSQQPADADTQLARTPEVPDRLTWHLAKNAIARNLIHLSAQQARLRELLEMKFKEKDRAVLTAPPNAIRFCSRYLPLYKLVYTTTVRPGHPPVSLCFNTTSLPTLSATS</sequence>
<keyword evidence="3" id="KW-1185">Reference proteome</keyword>
<evidence type="ECO:0000313" key="2">
    <source>
        <dbReference type="EMBL" id="KAG5463103.1"/>
    </source>
</evidence>
<dbReference type="AlphaFoldDB" id="A0A8H8DLW5"/>
<protein>
    <submittedName>
        <fullName evidence="2">Uncharacterized protein</fullName>
    </submittedName>
</protein>
<dbReference type="EMBL" id="JAEFCI010001133">
    <property type="protein sequence ID" value="KAG5463103.1"/>
    <property type="molecule type" value="Genomic_DNA"/>
</dbReference>
<accession>A0A8H8DLW5</accession>
<organism evidence="2 3">
    <name type="scientific">Olpidium bornovanus</name>
    <dbReference type="NCBI Taxonomy" id="278681"/>
    <lineage>
        <taxon>Eukaryota</taxon>
        <taxon>Fungi</taxon>
        <taxon>Fungi incertae sedis</taxon>
        <taxon>Olpidiomycota</taxon>
        <taxon>Olpidiomycotina</taxon>
        <taxon>Olpidiomycetes</taxon>
        <taxon>Olpidiales</taxon>
        <taxon>Olpidiaceae</taxon>
        <taxon>Olpidium</taxon>
    </lineage>
</organism>
<evidence type="ECO:0000256" key="1">
    <source>
        <dbReference type="SAM" id="MobiDB-lite"/>
    </source>
</evidence>
<name>A0A8H8DLW5_9FUNG</name>
<proteinExistence type="predicted"/>
<reference evidence="2 3" key="1">
    <citation type="journal article" name="Sci. Rep.">
        <title>Genome-scale phylogenetic analyses confirm Olpidium as the closest living zoosporic fungus to the non-flagellated, terrestrial fungi.</title>
        <authorList>
            <person name="Chang Y."/>
            <person name="Rochon D."/>
            <person name="Sekimoto S."/>
            <person name="Wang Y."/>
            <person name="Chovatia M."/>
            <person name="Sandor L."/>
            <person name="Salamov A."/>
            <person name="Grigoriev I.V."/>
            <person name="Stajich J.E."/>
            <person name="Spatafora J.W."/>
        </authorList>
    </citation>
    <scope>NUCLEOTIDE SEQUENCE [LARGE SCALE GENOMIC DNA]</scope>
    <source>
        <strain evidence="2">S191</strain>
    </source>
</reference>
<dbReference type="Proteomes" id="UP000673691">
    <property type="component" value="Unassembled WGS sequence"/>
</dbReference>
<comment type="caution">
    <text evidence="2">The sequence shown here is derived from an EMBL/GenBank/DDBJ whole genome shotgun (WGS) entry which is preliminary data.</text>
</comment>
<gene>
    <name evidence="2" type="ORF">BJ554DRAFT_1733</name>
</gene>